<dbReference type="GO" id="GO:0000226">
    <property type="term" value="P:microtubule cytoskeleton organization"/>
    <property type="evidence" value="ECO:0007669"/>
    <property type="project" value="TreeGrafter"/>
</dbReference>
<evidence type="ECO:0000256" key="2">
    <source>
        <dbReference type="ARBA" id="ARBA00022618"/>
    </source>
</evidence>
<evidence type="ECO:0000313" key="8">
    <source>
        <dbReference type="Proteomes" id="UP000593567"/>
    </source>
</evidence>
<dbReference type="InterPro" id="IPR001478">
    <property type="entry name" value="PDZ"/>
</dbReference>
<dbReference type="EMBL" id="VXIV02001586">
    <property type="protein sequence ID" value="KAF6031591.1"/>
    <property type="molecule type" value="Genomic_DNA"/>
</dbReference>
<evidence type="ECO:0000259" key="6">
    <source>
        <dbReference type="PROSITE" id="PS50106"/>
    </source>
</evidence>
<dbReference type="GO" id="GO:0030010">
    <property type="term" value="P:establishment of cell polarity"/>
    <property type="evidence" value="ECO:0007669"/>
    <property type="project" value="TreeGrafter"/>
</dbReference>
<dbReference type="CDD" id="cd23058">
    <property type="entry name" value="PDZ2_Par3-like"/>
    <property type="match status" value="1"/>
</dbReference>
<name>A0A7J7K0V9_BUGNE</name>
<dbReference type="GO" id="GO:0043296">
    <property type="term" value="C:apical junction complex"/>
    <property type="evidence" value="ECO:0007669"/>
    <property type="project" value="TreeGrafter"/>
</dbReference>
<feature type="compositionally biased region" description="Polar residues" evidence="5">
    <location>
        <begin position="516"/>
        <end position="534"/>
    </location>
</feature>
<feature type="compositionally biased region" description="Polar residues" evidence="5">
    <location>
        <begin position="902"/>
        <end position="916"/>
    </location>
</feature>
<feature type="region of interest" description="Disordered" evidence="5">
    <location>
        <begin position="1118"/>
        <end position="1208"/>
    </location>
</feature>
<dbReference type="InterPro" id="IPR036034">
    <property type="entry name" value="PDZ_sf"/>
</dbReference>
<feature type="compositionally biased region" description="Basic and acidic residues" evidence="5">
    <location>
        <begin position="917"/>
        <end position="954"/>
    </location>
</feature>
<dbReference type="InterPro" id="IPR021922">
    <property type="entry name" value="Par3/HAL_N"/>
</dbReference>
<feature type="region of interest" description="Disordered" evidence="5">
    <location>
        <begin position="1433"/>
        <end position="1486"/>
    </location>
</feature>
<dbReference type="GO" id="GO:0035091">
    <property type="term" value="F:phosphatidylinositol binding"/>
    <property type="evidence" value="ECO:0007669"/>
    <property type="project" value="TreeGrafter"/>
</dbReference>
<dbReference type="Gene3D" id="3.10.20.90">
    <property type="entry name" value="Phosphatidylinositol 3-kinase Catalytic Subunit, Chain A, domain 1"/>
    <property type="match status" value="1"/>
</dbReference>
<dbReference type="GO" id="GO:0051660">
    <property type="term" value="P:establishment of centrosome localization"/>
    <property type="evidence" value="ECO:0007669"/>
    <property type="project" value="TreeGrafter"/>
</dbReference>
<feature type="compositionally biased region" description="Low complexity" evidence="5">
    <location>
        <begin position="699"/>
        <end position="724"/>
    </location>
</feature>
<dbReference type="GO" id="GO:0007155">
    <property type="term" value="P:cell adhesion"/>
    <property type="evidence" value="ECO:0007669"/>
    <property type="project" value="TreeGrafter"/>
</dbReference>
<dbReference type="OrthoDB" id="6264899at2759"/>
<feature type="region of interest" description="Disordered" evidence="5">
    <location>
        <begin position="80"/>
        <end position="148"/>
    </location>
</feature>
<dbReference type="FunFam" id="2.30.42.10:FF:000011">
    <property type="entry name" value="partitioning defective 3 homolog isoform X1"/>
    <property type="match status" value="1"/>
</dbReference>
<proteinExistence type="inferred from homology"/>
<feature type="region of interest" description="Disordered" evidence="5">
    <location>
        <begin position="258"/>
        <end position="298"/>
    </location>
</feature>
<keyword evidence="4" id="KW-0131">Cell cycle</keyword>
<dbReference type="GO" id="GO:0051301">
    <property type="term" value="P:cell division"/>
    <property type="evidence" value="ECO:0007669"/>
    <property type="project" value="UniProtKB-KW"/>
</dbReference>
<keyword evidence="8" id="KW-1185">Reference proteome</keyword>
<dbReference type="Proteomes" id="UP000593567">
    <property type="component" value="Unassembled WGS sequence"/>
</dbReference>
<feature type="region of interest" description="Disordered" evidence="5">
    <location>
        <begin position="698"/>
        <end position="724"/>
    </location>
</feature>
<sequence length="1486" mass="160044">MKVTVIFGDTRVVVPCGQGDFLVSELIEKAVVRYRKAAGKSTDHYVHIHTLKSLNDGGILDLDDTLSDVVDNREQIVAHYEEHSGPTAPQGGDGTSGSSVGSASPDVFHPRRKIIHPSSIPVKSGGISSSQPAVAQAPRASPAVASSTNSVRSSPALYIDTSANVRGERPTPLRPMPPPAYAGMNNNDSPSAYMNKPSSVLSSAPDNRHSVEVTERDLNSGTGLQVLSVRRDSEPNIVAVLEAEGDMPAVRDPWMNLADSSLSNKPGRIMSSERSESSDDEHSSTSPSLNRFARDSSRQSLTGNNVLKWASAQERQQESHDGQQALEIQTDLHQQSGRKEPIGQSQSPGDDHMADTKLVVLKNEDGPLGIHVVPHRDDSGRESGLVIHGIEPGGRVHRSGQFLANDVIVEINGNSLRRINFTEAQEVFRDALQTDEIRLRVYRPSSDRSISSSSSMQDSINRRSGPASPTSKGHSLFKTEPPPPPQRSPNTALSGQLSSSSVAKNSAPVSPEGHAPQSQTDEPQSSGPGSQNFMQANTRKMGKKIYIELTKGPEGLGFSITTRDNPAGGLAPPIYVKNILPKGAAIADGRLKSGDRLLEVNNMDMTGKSQDEVVVILRSTKRGSTVNLCVSRLDASGSSSTLPRQMDGRLQINDQLLSVNDDDLKKKANSEAMESLRKAMHTEGPKPGHIKLTIERKLGPTTSTGSTPEPWESSTTTTDSTVTGRMSRASTDHMIAATSQRAPDVTLSHHSEGELSTLGNTDKMAVSTSAPAVTQSVIDQTPNPVLDRITGGSSANKLRNESYHMATQEDSDGNDSYDPPLYSNQSTIPNPTQSHPNSNVMMIEEDNNKQTVLQQPRRKEEPKPKSRPLSTIGGVGVADVVENKQRQRADSGKETRSESPPADSTQGGDDSSNMNTFDREAFGRRSFSEKRKASNGKNKEVVAKVKALREEMKQEAAGSQANAGSEKQSTNSGPYKFKPLPLQPLDYSVTSAYQPSTAPLSITELPHSPLHLQRATSHKSPTRPSFPPDQSSSRPRTYSSSSYAGSNGRRPVPAPRLSISSRADADYAAVDMTDRAGNSWNNSPEHSLLYSERVAPTQTNTTTTNLSLSKASTLPGSALRSNLESHQTKSNGDKGKGGRRLSVSSATATDAGHQRDSESAGILPTDSHENKSRSSKRGKSSQQVKRINSRTSLTDLEKSERRKSDLLESSPYPHLYSLALDDDQSAASSGSSPSHATNRAVADPLYTQIKKARNSDTHSKLNGNKQLLTNALSNLHITNTSEEELTNKPPYGGDSDVIIMDEDSNTPLHAGGPSSPIYERIDNISPSPRFPLSQWQLPDNRLGGRLREGRLVRAGSAESLLGNSTTYDQVALSRAPNAYIENTGPNLGLKKNSSFESLQAMVEAERNPAAEPSIYKPPNRVARGRGCNESFRAAVDRSYDPSGSSSAADHMDLAPKPNTRRPRVHSASVSVDKDAKGKGEDRCCRV</sequence>
<dbReference type="Pfam" id="PF00595">
    <property type="entry name" value="PDZ"/>
    <property type="match status" value="2"/>
</dbReference>
<feature type="compositionally biased region" description="Basic and acidic residues" evidence="5">
    <location>
        <begin position="271"/>
        <end position="283"/>
    </location>
</feature>
<evidence type="ECO:0000256" key="5">
    <source>
        <dbReference type="SAM" id="MobiDB-lite"/>
    </source>
</evidence>
<feature type="compositionally biased region" description="Low complexity" evidence="5">
    <location>
        <begin position="1031"/>
        <end position="1043"/>
    </location>
</feature>
<keyword evidence="3" id="KW-0677">Repeat</keyword>
<dbReference type="Gene3D" id="2.30.42.10">
    <property type="match status" value="3"/>
</dbReference>
<gene>
    <name evidence="7" type="ORF">EB796_010088</name>
</gene>
<dbReference type="GO" id="GO:0005912">
    <property type="term" value="C:adherens junction"/>
    <property type="evidence" value="ECO:0007669"/>
    <property type="project" value="TreeGrafter"/>
</dbReference>
<dbReference type="GO" id="GO:0016324">
    <property type="term" value="C:apical plasma membrane"/>
    <property type="evidence" value="ECO:0007669"/>
    <property type="project" value="TreeGrafter"/>
</dbReference>
<evidence type="ECO:0000256" key="3">
    <source>
        <dbReference type="ARBA" id="ARBA00022737"/>
    </source>
</evidence>
<feature type="compositionally biased region" description="Polar residues" evidence="5">
    <location>
        <begin position="488"/>
        <end position="508"/>
    </location>
</feature>
<feature type="domain" description="PDZ" evidence="6">
    <location>
        <begin position="546"/>
        <end position="632"/>
    </location>
</feature>
<feature type="domain" description="PDZ" evidence="6">
    <location>
        <begin position="357"/>
        <end position="443"/>
    </location>
</feature>
<feature type="compositionally biased region" description="Basic and acidic residues" evidence="5">
    <location>
        <begin position="881"/>
        <end position="897"/>
    </location>
</feature>
<feature type="compositionally biased region" description="Polar residues" evidence="5">
    <location>
        <begin position="766"/>
        <end position="783"/>
    </location>
</feature>
<dbReference type="PANTHER" id="PTHR16484">
    <property type="entry name" value="PARTITIONING DEFECTIVE 3 RELATED"/>
    <property type="match status" value="1"/>
</dbReference>
<evidence type="ECO:0000256" key="4">
    <source>
        <dbReference type="ARBA" id="ARBA00023306"/>
    </source>
</evidence>
<feature type="compositionally biased region" description="Polar residues" evidence="5">
    <location>
        <begin position="1119"/>
        <end position="1130"/>
    </location>
</feature>
<feature type="region of interest" description="Disordered" evidence="5">
    <location>
        <begin position="444"/>
        <end position="534"/>
    </location>
</feature>
<feature type="compositionally biased region" description="Polar residues" evidence="5">
    <location>
        <begin position="957"/>
        <end position="973"/>
    </location>
</feature>
<dbReference type="GO" id="GO:0008104">
    <property type="term" value="P:intracellular protein localization"/>
    <property type="evidence" value="ECO:0007669"/>
    <property type="project" value="TreeGrafter"/>
</dbReference>
<dbReference type="GO" id="GO:0005938">
    <property type="term" value="C:cell cortex"/>
    <property type="evidence" value="ECO:0007669"/>
    <property type="project" value="TreeGrafter"/>
</dbReference>
<evidence type="ECO:0000313" key="7">
    <source>
        <dbReference type="EMBL" id="KAF6031591.1"/>
    </source>
</evidence>
<dbReference type="SMART" id="SM00228">
    <property type="entry name" value="PDZ"/>
    <property type="match status" value="2"/>
</dbReference>
<dbReference type="SUPFAM" id="SSF50156">
    <property type="entry name" value="PDZ domain-like"/>
    <property type="match status" value="3"/>
</dbReference>
<feature type="compositionally biased region" description="Polar residues" evidence="5">
    <location>
        <begin position="822"/>
        <end position="840"/>
    </location>
</feature>
<protein>
    <recommendedName>
        <fullName evidence="6">PDZ domain-containing protein</fullName>
    </recommendedName>
</protein>
<feature type="compositionally biased region" description="Basic and acidic residues" evidence="5">
    <location>
        <begin position="1195"/>
        <end position="1206"/>
    </location>
</feature>
<keyword evidence="2" id="KW-0132">Cell division</keyword>
<feature type="compositionally biased region" description="Low complexity" evidence="5">
    <location>
        <begin position="444"/>
        <end position="464"/>
    </location>
</feature>
<dbReference type="PROSITE" id="PS50106">
    <property type="entry name" value="PDZ"/>
    <property type="match status" value="2"/>
</dbReference>
<comment type="similarity">
    <text evidence="1">Belongs to the PAR3 family.</text>
</comment>
<dbReference type="GO" id="GO:0045197">
    <property type="term" value="P:establishment or maintenance of epithelial cell apical/basal polarity"/>
    <property type="evidence" value="ECO:0007669"/>
    <property type="project" value="TreeGrafter"/>
</dbReference>
<dbReference type="PANTHER" id="PTHR16484:SF17">
    <property type="entry name" value="BAZOOKA, ISOFORM B"/>
    <property type="match status" value="1"/>
</dbReference>
<feature type="region of interest" description="Disordered" evidence="5">
    <location>
        <begin position="332"/>
        <end position="352"/>
    </location>
</feature>
<feature type="compositionally biased region" description="Basic and acidic residues" evidence="5">
    <location>
        <begin position="1471"/>
        <end position="1486"/>
    </location>
</feature>
<feature type="region of interest" description="Disordered" evidence="5">
    <location>
        <begin position="740"/>
        <end position="982"/>
    </location>
</feature>
<organism evidence="7 8">
    <name type="scientific">Bugula neritina</name>
    <name type="common">Brown bryozoan</name>
    <name type="synonym">Sertularia neritina</name>
    <dbReference type="NCBI Taxonomy" id="10212"/>
    <lineage>
        <taxon>Eukaryota</taxon>
        <taxon>Metazoa</taxon>
        <taxon>Spiralia</taxon>
        <taxon>Lophotrochozoa</taxon>
        <taxon>Bryozoa</taxon>
        <taxon>Gymnolaemata</taxon>
        <taxon>Cheilostomatida</taxon>
        <taxon>Flustrina</taxon>
        <taxon>Buguloidea</taxon>
        <taxon>Bugulidae</taxon>
        <taxon>Bugula</taxon>
    </lineage>
</organism>
<dbReference type="InterPro" id="IPR052213">
    <property type="entry name" value="PAR3"/>
</dbReference>
<evidence type="ECO:0000256" key="1">
    <source>
        <dbReference type="ARBA" id="ARBA00005358"/>
    </source>
</evidence>
<comment type="caution">
    <text evidence="7">The sequence shown here is derived from an EMBL/GenBank/DDBJ whole genome shotgun (WGS) entry which is preliminary data.</text>
</comment>
<feature type="region of interest" description="Disordered" evidence="5">
    <location>
        <begin position="166"/>
        <end position="188"/>
    </location>
</feature>
<feature type="region of interest" description="Disordered" evidence="5">
    <location>
        <begin position="999"/>
        <end position="1059"/>
    </location>
</feature>
<accession>A0A7J7K0V9</accession>
<reference evidence="7" key="1">
    <citation type="submission" date="2020-06" db="EMBL/GenBank/DDBJ databases">
        <title>Draft genome of Bugula neritina, a colonial animal packing powerful symbionts and potential medicines.</title>
        <authorList>
            <person name="Rayko M."/>
        </authorList>
    </citation>
    <scope>NUCLEOTIDE SEQUENCE [LARGE SCALE GENOMIC DNA]</scope>
    <source>
        <strain evidence="7">Kwan_BN1</strain>
    </source>
</reference>
<dbReference type="Pfam" id="PF12053">
    <property type="entry name" value="Par3_HAL_N_term"/>
    <property type="match status" value="1"/>
</dbReference>